<evidence type="ECO:0000313" key="3">
    <source>
        <dbReference type="Proteomes" id="UP000005940"/>
    </source>
</evidence>
<dbReference type="GO" id="GO:0003677">
    <property type="term" value="F:DNA binding"/>
    <property type="evidence" value="ECO:0007669"/>
    <property type="project" value="InterPro"/>
</dbReference>
<dbReference type="InterPro" id="IPR043917">
    <property type="entry name" value="DUF5753"/>
</dbReference>
<dbReference type="SMART" id="SM00530">
    <property type="entry name" value="HTH_XRE"/>
    <property type="match status" value="1"/>
</dbReference>
<sequence>MNRKEVDPKSSPQAAFAVQLRSSREMHGWIQDELAERMGYSGTHVSAVETCRKSPSLNFARKADLALGAGATFEVMWQAIRDTVLLEGFPEYLQQELKAARFRTFELGVIPGVFQTTCYAEALARADMERGAITADMAGERVGLLATRQQRLLHARDAPLVYAVLDESCLRRLVGGRRVMVEQLDHLADIATLPSVTVQLVPFSLGNLRPLLLPAILLTMRDRTLVGYTESASRGYLEREEDLLEVWERAYDQLQAGALSPASSLDLIRAVRKELHDER</sequence>
<feature type="domain" description="HTH cro/C1-type" evidence="1">
    <location>
        <begin position="20"/>
        <end position="62"/>
    </location>
</feature>
<dbReference type="CDD" id="cd00093">
    <property type="entry name" value="HTH_XRE"/>
    <property type="match status" value="1"/>
</dbReference>
<gene>
    <name evidence="2" type="ORF">STSU_021115</name>
</gene>
<protein>
    <submittedName>
        <fullName evidence="2">XRE family transcriptional regulator</fullName>
    </submittedName>
</protein>
<dbReference type="Pfam" id="PF13560">
    <property type="entry name" value="HTH_31"/>
    <property type="match status" value="1"/>
</dbReference>
<evidence type="ECO:0000259" key="1">
    <source>
        <dbReference type="PROSITE" id="PS50943"/>
    </source>
</evidence>
<accession>A0A7G3UG40</accession>
<dbReference type="AlphaFoldDB" id="A0A7G3UG40"/>
<name>A0A7G3UG40_STRT9</name>
<reference evidence="2 3" key="1">
    <citation type="journal article" date="2012" name="J. Bacteriol.">
        <title>Draft genome of Streptomyces tsukubaensis NRRL 18488, the producer of the clinically important immunosuppressant tacrolimus (FK506).</title>
        <authorList>
            <person name="Barreiro C."/>
            <person name="Prieto C."/>
            <person name="Sola-Landa A."/>
            <person name="Solera E."/>
            <person name="Martinez-Castro M."/>
            <person name="Perez-Redondo R."/>
            <person name="Garcia-Estrada C."/>
            <person name="Aparicio J.F."/>
            <person name="Fernandez-Martinez L.T."/>
            <person name="Santos-Aberturas J."/>
            <person name="Salehi-Najafabadi Z."/>
            <person name="Rodriguez-Garcia A."/>
            <person name="Tauch A."/>
            <person name="Martin J.F."/>
        </authorList>
    </citation>
    <scope>NUCLEOTIDE SEQUENCE [LARGE SCALE GENOMIC DNA]</scope>
    <source>
        <strain evidence="3">DSM 42081 / NBRC 108919 / NRRL 18488 / 9993</strain>
    </source>
</reference>
<keyword evidence="3" id="KW-1185">Reference proteome</keyword>
<organism evidence="2 3">
    <name type="scientific">Streptomyces tsukubensis (strain DSM 42081 / NBRC 108919 / NRRL 18488 / 9993)</name>
    <dbReference type="NCBI Taxonomy" id="1114943"/>
    <lineage>
        <taxon>Bacteria</taxon>
        <taxon>Bacillati</taxon>
        <taxon>Actinomycetota</taxon>
        <taxon>Actinomycetes</taxon>
        <taxon>Kitasatosporales</taxon>
        <taxon>Streptomycetaceae</taxon>
        <taxon>Streptomyces</taxon>
    </lineage>
</organism>
<evidence type="ECO:0000313" key="2">
    <source>
        <dbReference type="EMBL" id="QKM69296.1"/>
    </source>
</evidence>
<dbReference type="Gene3D" id="1.10.260.40">
    <property type="entry name" value="lambda repressor-like DNA-binding domains"/>
    <property type="match status" value="1"/>
</dbReference>
<dbReference type="InterPro" id="IPR010982">
    <property type="entry name" value="Lambda_DNA-bd_dom_sf"/>
</dbReference>
<dbReference type="SUPFAM" id="SSF47413">
    <property type="entry name" value="lambda repressor-like DNA-binding domains"/>
    <property type="match status" value="1"/>
</dbReference>
<dbReference type="Pfam" id="PF19054">
    <property type="entry name" value="DUF5753"/>
    <property type="match status" value="1"/>
</dbReference>
<dbReference type="InterPro" id="IPR001387">
    <property type="entry name" value="Cro/C1-type_HTH"/>
</dbReference>
<dbReference type="RefSeq" id="WP_078902308.1">
    <property type="nucleotide sequence ID" value="NZ_CP029159.1"/>
</dbReference>
<proteinExistence type="predicted"/>
<dbReference type="PROSITE" id="PS50943">
    <property type="entry name" value="HTH_CROC1"/>
    <property type="match status" value="1"/>
</dbReference>
<dbReference type="Proteomes" id="UP000005940">
    <property type="component" value="Chromosome"/>
</dbReference>
<dbReference type="EMBL" id="CP029159">
    <property type="protein sequence ID" value="QKM69296.1"/>
    <property type="molecule type" value="Genomic_DNA"/>
</dbReference>